<gene>
    <name evidence="3" type="ordered locus">Runsl_0921</name>
</gene>
<dbReference type="CDD" id="cd00146">
    <property type="entry name" value="PKD"/>
    <property type="match status" value="2"/>
</dbReference>
<dbReference type="InterPro" id="IPR057708">
    <property type="entry name" value="DUF7948"/>
</dbReference>
<protein>
    <submittedName>
        <fullName evidence="3">PKD domain containing protein</fullName>
    </submittedName>
</protein>
<dbReference type="PANTHER" id="PTHR35580">
    <property type="entry name" value="CELL SURFACE GLYCOPROTEIN (S-LAYER PROTEIN)-LIKE PROTEIN"/>
    <property type="match status" value="1"/>
</dbReference>
<sequence>MKQILRITLLFLGITGELMAQNSAAVRFVRNQGQWEDAVRYCAEIPGGYLLLKEKSLMYVFFEEDALKSVHARKEAANARKTDVMNGHAVEVLFEGANPSFDVQEQHQNPTTYNYFLGNDPKRWASNVASFGEVIYRDVYPGIDFKMYAFRQTLKYEFLVAPNADASRIKMRYVGSKELKLVNNELLVATTVNQFKEAKPYTYQELNQRSKEVTTQYRLEGEHLSFDFPKGYDRSAPLTIDPELVFSTFSGSYANNFGHAATYDSQGNLYSVGTTHSMGVFPTTAGAFQRQTIGPVDIGLLKFSPDGTRLLYGTYIGGSDCDVPHSMIVNNKDELVMFGTTSSLNFPLTAGAYQTRFGGGIPVAPLGGFEFNNGIDIFVLKLNSTGSMLTASTYVGGNGSDGYSRTPDFALANYGDEFRGEVVVDDKDNVYVATSTNSSNFPVVNAPGNQYGGRQDAVVFKLSSDLKTMLMSTYLGGTAPDAAYGVKWAPSGALYVTGVTRSSNLPVKTGALKPTLSGVEDGFLAKFANDQLVQMTYLGTENEDVGYLVDVDAEENPHVFGITTGKYPTAAGTYSVANAGQFVHALDKNLARTVFSTTIGSTRGRPDIAPTAFLVNECGNIYLAGWGGVVNSRNGYIASSSTVGLPVTEDAFLKTTTGSNFYIAILEKGAKSLLYGTFIGSTVVSEDGDHVDGGTSRFAKNGVIYHATCVCRRANFPSTPNVWSVNRNSSDCNNAAFKFDIDRMKADFDTYEGSTKGVVSGCAPLTLDFVNTSVGGKTYNWDVQGNNISRDPLKATYTFNQPGEYRVTLRIFNPLVCRGQDVVTKIIKVGVSKAKVSGDTTICSNVGVPLLAQGGLKYTWSPAAGLSNPNSANPIARVSATTQFVATITDSNCTVTRSVTVTIKNDKPDFQALKDTVLCVGQSTVLTASGSATRFRWSPALSLSDSVGTRVVAKPTQTTTYTVTGLYADGCLPQKSITVRIEDAKTDFKVVPDTVICRGQSVQLFAQGGATKFRWLASSTLSDTTIRNPRANPTQTTTYTVTGTYPDGCSPKRTVTVRVEQGPQNVRFDITPVYTCGQPTTMQYFNRTSGGTVFEWDLGNGVRSAGATPPVGTYSQNGTYQVTLRAFSANGCETSLTQTVAVLNLDKIPNVITPNGDGKNDTFVIGIPNAQLEVFNRWGKQVYLNANYPDDWGKGVLNGTYFYELKVSPTVQCKGWVQVIE</sequence>
<dbReference type="Pfam" id="PF13585">
    <property type="entry name" value="CHU_C"/>
    <property type="match status" value="1"/>
</dbReference>
<dbReference type="InterPro" id="IPR052918">
    <property type="entry name" value="Motility_Chemotaxis_Reg"/>
</dbReference>
<dbReference type="EMBL" id="CP002859">
    <property type="protein sequence ID" value="AEI47358.1"/>
    <property type="molecule type" value="Genomic_DNA"/>
</dbReference>
<dbReference type="SUPFAM" id="SSF49299">
    <property type="entry name" value="PKD domain"/>
    <property type="match status" value="2"/>
</dbReference>
<dbReference type="Gene3D" id="2.60.40.10">
    <property type="entry name" value="Immunoglobulins"/>
    <property type="match status" value="2"/>
</dbReference>
<keyword evidence="4" id="KW-1185">Reference proteome</keyword>
<dbReference type="InterPro" id="IPR022409">
    <property type="entry name" value="PKD/Chitinase_dom"/>
</dbReference>
<accession>A0A7U4E4F1</accession>
<dbReference type="Pfam" id="PF18911">
    <property type="entry name" value="PKD_4"/>
    <property type="match status" value="1"/>
</dbReference>
<dbReference type="InterPro" id="IPR035986">
    <property type="entry name" value="PKD_dom_sf"/>
</dbReference>
<proteinExistence type="predicted"/>
<feature type="signal peptide" evidence="1">
    <location>
        <begin position="1"/>
        <end position="20"/>
    </location>
</feature>
<dbReference type="SMART" id="SM00089">
    <property type="entry name" value="PKD"/>
    <property type="match status" value="2"/>
</dbReference>
<evidence type="ECO:0000259" key="2">
    <source>
        <dbReference type="PROSITE" id="PS50093"/>
    </source>
</evidence>
<name>A0A7U4E4F1_RUNSL</name>
<keyword evidence="1" id="KW-0732">Signal</keyword>
<dbReference type="PROSITE" id="PS50093">
    <property type="entry name" value="PKD"/>
    <property type="match status" value="1"/>
</dbReference>
<feature type="domain" description="PKD" evidence="2">
    <location>
        <begin position="1088"/>
        <end position="1142"/>
    </location>
</feature>
<dbReference type="KEGG" id="rsi:Runsl_0921"/>
<dbReference type="AlphaFoldDB" id="A0A7U4E4F1"/>
<dbReference type="InterPro" id="IPR000601">
    <property type="entry name" value="PKD_dom"/>
</dbReference>
<reference evidence="4" key="1">
    <citation type="submission" date="2011-06" db="EMBL/GenBank/DDBJ databases">
        <title>The complete genome of chromosome of Runella slithyformis DSM 19594.</title>
        <authorList>
            <consortium name="US DOE Joint Genome Institute (JGI-PGF)"/>
            <person name="Lucas S."/>
            <person name="Han J."/>
            <person name="Lapidus A."/>
            <person name="Bruce D."/>
            <person name="Goodwin L."/>
            <person name="Pitluck S."/>
            <person name="Peters L."/>
            <person name="Kyrpides N."/>
            <person name="Mavromatis K."/>
            <person name="Ivanova N."/>
            <person name="Ovchinnikova G."/>
            <person name="Zhang X."/>
            <person name="Misra M."/>
            <person name="Detter J.C."/>
            <person name="Tapia R."/>
            <person name="Han C."/>
            <person name="Land M."/>
            <person name="Hauser L."/>
            <person name="Markowitz V."/>
            <person name="Cheng J.-F."/>
            <person name="Hugenholtz P."/>
            <person name="Woyke T."/>
            <person name="Wu D."/>
            <person name="Tindall B."/>
            <person name="Faehrich R."/>
            <person name="Brambilla E."/>
            <person name="Klenk H.-P."/>
            <person name="Eisen J.A."/>
        </authorList>
    </citation>
    <scope>NUCLEOTIDE SEQUENCE [LARGE SCALE GENOMIC DNA]</scope>
    <source>
        <strain evidence="4">ATCC 29530 / DSM 19594 / LMG 11500 / NCIMB 11436 / LSU 4</strain>
    </source>
</reference>
<evidence type="ECO:0000313" key="3">
    <source>
        <dbReference type="EMBL" id="AEI47358.1"/>
    </source>
</evidence>
<dbReference type="RefSeq" id="WP_013926678.1">
    <property type="nucleotide sequence ID" value="NC_015703.1"/>
</dbReference>
<dbReference type="Pfam" id="PF25778">
    <property type="entry name" value="DUF7948"/>
    <property type="match status" value="1"/>
</dbReference>
<dbReference type="PANTHER" id="PTHR35580:SF1">
    <property type="entry name" value="PHYTASE-LIKE DOMAIN-CONTAINING PROTEIN"/>
    <property type="match status" value="1"/>
</dbReference>
<evidence type="ECO:0000313" key="4">
    <source>
        <dbReference type="Proteomes" id="UP000000493"/>
    </source>
</evidence>
<evidence type="ECO:0000256" key="1">
    <source>
        <dbReference type="SAM" id="SignalP"/>
    </source>
</evidence>
<dbReference type="Proteomes" id="UP000000493">
    <property type="component" value="Chromosome"/>
</dbReference>
<dbReference type="InterPro" id="IPR013783">
    <property type="entry name" value="Ig-like_fold"/>
</dbReference>
<organism evidence="3 4">
    <name type="scientific">Runella slithyformis (strain ATCC 29530 / DSM 19594 / LMG 11500 / NCIMB 11436 / LSU 4)</name>
    <dbReference type="NCBI Taxonomy" id="761193"/>
    <lineage>
        <taxon>Bacteria</taxon>
        <taxon>Pseudomonadati</taxon>
        <taxon>Bacteroidota</taxon>
        <taxon>Cytophagia</taxon>
        <taxon>Cytophagales</taxon>
        <taxon>Spirosomataceae</taxon>
        <taxon>Runella</taxon>
    </lineage>
</organism>
<reference evidence="3 4" key="2">
    <citation type="journal article" date="2012" name="Stand. Genomic Sci.">
        <title>Complete genome sequence of the aquatic bacterium Runella slithyformis type strain (LSU 4(T)).</title>
        <authorList>
            <person name="Copeland A."/>
            <person name="Zhang X."/>
            <person name="Misra M."/>
            <person name="Lapidus A."/>
            <person name="Nolan M."/>
            <person name="Lucas S."/>
            <person name="Deshpande S."/>
            <person name="Cheng J.F."/>
            <person name="Tapia R."/>
            <person name="Goodwin L.A."/>
            <person name="Pitluck S."/>
            <person name="Liolios K."/>
            <person name="Pagani I."/>
            <person name="Ivanova N."/>
            <person name="Mikhailova N."/>
            <person name="Pati A."/>
            <person name="Chen A."/>
            <person name="Palaniappan K."/>
            <person name="Land M."/>
            <person name="Hauser L."/>
            <person name="Pan C."/>
            <person name="Jeffries C.D."/>
            <person name="Detter J.C."/>
            <person name="Brambilla E.M."/>
            <person name="Rohde M."/>
            <person name="Djao O.D."/>
            <person name="Goker M."/>
            <person name="Sikorski J."/>
            <person name="Tindall B.J."/>
            <person name="Woyke T."/>
            <person name="Bristow J."/>
            <person name="Eisen J.A."/>
            <person name="Markowitz V."/>
            <person name="Hugenholtz P."/>
            <person name="Kyrpides N.C."/>
            <person name="Klenk H.P."/>
            <person name="Mavromatis K."/>
        </authorList>
    </citation>
    <scope>NUCLEOTIDE SEQUENCE [LARGE SCALE GENOMIC DNA]</scope>
    <source>
        <strain evidence="4">ATCC 29530 / DSM 19594 / LMG 11500 / NCIMB 11436 / LSU 4</strain>
    </source>
</reference>
<feature type="chain" id="PRO_5031142388" evidence="1">
    <location>
        <begin position="21"/>
        <end position="1221"/>
    </location>
</feature>